<reference evidence="1" key="1">
    <citation type="submission" date="2022-11" db="EMBL/GenBank/DDBJ databases">
        <authorList>
            <person name="Petersen C."/>
        </authorList>
    </citation>
    <scope>NUCLEOTIDE SEQUENCE</scope>
    <source>
        <strain evidence="1">IBT 30761</strain>
    </source>
</reference>
<dbReference type="OrthoDB" id="4436770at2759"/>
<reference evidence="1" key="2">
    <citation type="journal article" date="2023" name="IMA Fungus">
        <title>Comparative genomic study of the Penicillium genus elucidates a diverse pangenome and 15 lateral gene transfer events.</title>
        <authorList>
            <person name="Petersen C."/>
            <person name="Sorensen T."/>
            <person name="Nielsen M.R."/>
            <person name="Sondergaard T.E."/>
            <person name="Sorensen J.L."/>
            <person name="Fitzpatrick D.A."/>
            <person name="Frisvad J.C."/>
            <person name="Nielsen K.L."/>
        </authorList>
    </citation>
    <scope>NUCLEOTIDE SEQUENCE</scope>
    <source>
        <strain evidence="1">IBT 30761</strain>
    </source>
</reference>
<gene>
    <name evidence="1" type="ORF">N7532_009237</name>
</gene>
<accession>A0A9W9K2E4</accession>
<organism evidence="1 2">
    <name type="scientific">Penicillium argentinense</name>
    <dbReference type="NCBI Taxonomy" id="1131581"/>
    <lineage>
        <taxon>Eukaryota</taxon>
        <taxon>Fungi</taxon>
        <taxon>Dikarya</taxon>
        <taxon>Ascomycota</taxon>
        <taxon>Pezizomycotina</taxon>
        <taxon>Eurotiomycetes</taxon>
        <taxon>Eurotiomycetidae</taxon>
        <taxon>Eurotiales</taxon>
        <taxon>Aspergillaceae</taxon>
        <taxon>Penicillium</taxon>
    </lineage>
</organism>
<evidence type="ECO:0008006" key="3">
    <source>
        <dbReference type="Google" id="ProtNLM"/>
    </source>
</evidence>
<dbReference type="AlphaFoldDB" id="A0A9W9K2E4"/>
<proteinExistence type="predicted"/>
<evidence type="ECO:0000313" key="1">
    <source>
        <dbReference type="EMBL" id="KAJ5090553.1"/>
    </source>
</evidence>
<evidence type="ECO:0000313" key="2">
    <source>
        <dbReference type="Proteomes" id="UP001149074"/>
    </source>
</evidence>
<sequence length="141" mass="15335">MNYLRQNPIIGADGFTVALIRVLPDQTTQARRLCEVVATGSVKDFGDGDVASYAKNLGGREWANTRKTVEVKDAPVTRHLSKKESVSKYEVTAFAVSPHCQSGGLGARVLDEIKWLLRDDAPGQDLGISFPMLVTCLMILG</sequence>
<name>A0A9W9K2E4_9EURO</name>
<dbReference type="Proteomes" id="UP001149074">
    <property type="component" value="Unassembled WGS sequence"/>
</dbReference>
<dbReference type="EMBL" id="JAPQKI010000009">
    <property type="protein sequence ID" value="KAJ5090553.1"/>
    <property type="molecule type" value="Genomic_DNA"/>
</dbReference>
<protein>
    <recommendedName>
        <fullName evidence="3">N-acetyltransferase domain-containing protein</fullName>
    </recommendedName>
</protein>
<dbReference type="GeneID" id="81360707"/>
<comment type="caution">
    <text evidence="1">The sequence shown here is derived from an EMBL/GenBank/DDBJ whole genome shotgun (WGS) entry which is preliminary data.</text>
</comment>
<dbReference type="RefSeq" id="XP_056472534.1">
    <property type="nucleotide sequence ID" value="XM_056621728.1"/>
</dbReference>
<keyword evidence="2" id="KW-1185">Reference proteome</keyword>